<protein>
    <recommendedName>
        <fullName evidence="8">Myeloid leukemia factor 1</fullName>
    </recommendedName>
</protein>
<comment type="caution">
    <text evidence="6">The sequence shown here is derived from an EMBL/GenBank/DDBJ whole genome shotgun (WGS) entry which is preliminary data.</text>
</comment>
<feature type="region of interest" description="Disordered" evidence="5">
    <location>
        <begin position="41"/>
        <end position="66"/>
    </location>
</feature>
<dbReference type="Pfam" id="PF10248">
    <property type="entry name" value="Mlf1IP"/>
    <property type="match status" value="2"/>
</dbReference>
<evidence type="ECO:0000256" key="1">
    <source>
        <dbReference type="ARBA" id="ARBA00004496"/>
    </source>
</evidence>
<name>A0AAW0J3B1_MYOGA</name>
<keyword evidence="3" id="KW-0963">Cytoplasm</keyword>
<sequence>MFRMLSSSFEDDPFFADSFLSHRESMRHMMRSFSEPFGRNLLNISDGRGRTHNRRDNDGEDSLTHADVNPFQTMDRMMLNMRNSMQELQRNFIKETRRAIRDSDSGLEKMAVGHHIHDRAHVIKKSKNNRTGDEEVNQEFINMNESDAHAFDDEWQNEVLKYKPTGRPHNLENTRMRSVGHEHPGSREPKRR</sequence>
<dbReference type="GO" id="GO:0005737">
    <property type="term" value="C:cytoplasm"/>
    <property type="evidence" value="ECO:0007669"/>
    <property type="project" value="UniProtKB-SubCell"/>
</dbReference>
<dbReference type="PANTHER" id="PTHR13105">
    <property type="entry name" value="MYELOID LEUKEMIA FACTOR"/>
    <property type="match status" value="1"/>
</dbReference>
<feature type="region of interest" description="Disordered" evidence="5">
    <location>
        <begin position="163"/>
        <end position="192"/>
    </location>
</feature>
<keyword evidence="4" id="KW-0597">Phosphoprotein</keyword>
<keyword evidence="7" id="KW-1185">Reference proteome</keyword>
<proteinExistence type="inferred from homology"/>
<evidence type="ECO:0000256" key="4">
    <source>
        <dbReference type="ARBA" id="ARBA00022553"/>
    </source>
</evidence>
<accession>A0AAW0J3B1</accession>
<feature type="compositionally biased region" description="Basic and acidic residues" evidence="5">
    <location>
        <begin position="169"/>
        <end position="192"/>
    </location>
</feature>
<evidence type="ECO:0000256" key="3">
    <source>
        <dbReference type="ARBA" id="ARBA00022490"/>
    </source>
</evidence>
<comment type="subcellular location">
    <subcellularLocation>
        <location evidence="1">Cytoplasm</location>
    </subcellularLocation>
</comment>
<comment type="similarity">
    <text evidence="2">Belongs to the MLF family.</text>
</comment>
<dbReference type="EMBL" id="JBBHLL010000068">
    <property type="protein sequence ID" value="KAK7820916.1"/>
    <property type="molecule type" value="Genomic_DNA"/>
</dbReference>
<dbReference type="Proteomes" id="UP001488838">
    <property type="component" value="Unassembled WGS sequence"/>
</dbReference>
<gene>
    <name evidence="6" type="ORF">U0070_025974</name>
</gene>
<evidence type="ECO:0000256" key="2">
    <source>
        <dbReference type="ARBA" id="ARBA00008332"/>
    </source>
</evidence>
<evidence type="ECO:0008006" key="8">
    <source>
        <dbReference type="Google" id="ProtNLM"/>
    </source>
</evidence>
<dbReference type="AlphaFoldDB" id="A0AAW0J3B1"/>
<organism evidence="6 7">
    <name type="scientific">Myodes glareolus</name>
    <name type="common">Bank vole</name>
    <name type="synonym">Clethrionomys glareolus</name>
    <dbReference type="NCBI Taxonomy" id="447135"/>
    <lineage>
        <taxon>Eukaryota</taxon>
        <taxon>Metazoa</taxon>
        <taxon>Chordata</taxon>
        <taxon>Craniata</taxon>
        <taxon>Vertebrata</taxon>
        <taxon>Euteleostomi</taxon>
        <taxon>Mammalia</taxon>
        <taxon>Eutheria</taxon>
        <taxon>Euarchontoglires</taxon>
        <taxon>Glires</taxon>
        <taxon>Rodentia</taxon>
        <taxon>Myomorpha</taxon>
        <taxon>Muroidea</taxon>
        <taxon>Cricetidae</taxon>
        <taxon>Arvicolinae</taxon>
        <taxon>Myodes</taxon>
    </lineage>
</organism>
<evidence type="ECO:0000313" key="7">
    <source>
        <dbReference type="Proteomes" id="UP001488838"/>
    </source>
</evidence>
<evidence type="ECO:0000256" key="5">
    <source>
        <dbReference type="SAM" id="MobiDB-lite"/>
    </source>
</evidence>
<reference evidence="6 7" key="1">
    <citation type="journal article" date="2023" name="bioRxiv">
        <title>Conserved and derived expression patterns and positive selection on dental genes reveal complex evolutionary context of ever-growing rodent molars.</title>
        <authorList>
            <person name="Calamari Z.T."/>
            <person name="Song A."/>
            <person name="Cohen E."/>
            <person name="Akter M."/>
            <person name="Roy R.D."/>
            <person name="Hallikas O."/>
            <person name="Christensen M.M."/>
            <person name="Li P."/>
            <person name="Marangoni P."/>
            <person name="Jernvall J."/>
            <person name="Klein O.D."/>
        </authorList>
    </citation>
    <scope>NUCLEOTIDE SEQUENCE [LARGE SCALE GENOMIC DNA]</scope>
    <source>
        <strain evidence="6">V071</strain>
    </source>
</reference>
<evidence type="ECO:0000313" key="6">
    <source>
        <dbReference type="EMBL" id="KAK7820916.1"/>
    </source>
</evidence>
<dbReference type="InterPro" id="IPR019376">
    <property type="entry name" value="Myeloid_leukemia_factor"/>
</dbReference>